<evidence type="ECO:0000259" key="1">
    <source>
        <dbReference type="Pfam" id="PF03364"/>
    </source>
</evidence>
<dbReference type="EMBL" id="CAFBMK010000086">
    <property type="protein sequence ID" value="CAB4917062.1"/>
    <property type="molecule type" value="Genomic_DNA"/>
</dbReference>
<accession>A0A6J7HBL7</accession>
<dbReference type="AlphaFoldDB" id="A0A6J7HBL7"/>
<sequence length="151" mass="16488">MAGLGGTSTGEIDAPIDEVWATLTKIETIDDWQDGIVGAEPLERDADGEVALAKITADVKVKELSVVTRFSRQAPTKLSWKVEKGDVKKLDGSWTLEDLGDGRTRATYEIEVDPGRMLAMLVRGPVEEKIRQRLVSTRPAELAAQVAKERG</sequence>
<name>A0A6J7HBL7_9ZZZZ</name>
<reference evidence="2" key="1">
    <citation type="submission" date="2020-05" db="EMBL/GenBank/DDBJ databases">
        <authorList>
            <person name="Chiriac C."/>
            <person name="Salcher M."/>
            <person name="Ghai R."/>
            <person name="Kavagutti S V."/>
        </authorList>
    </citation>
    <scope>NUCLEOTIDE SEQUENCE</scope>
</reference>
<gene>
    <name evidence="2" type="ORF">UFOPK3564_01627</name>
</gene>
<evidence type="ECO:0000313" key="2">
    <source>
        <dbReference type="EMBL" id="CAB4917062.1"/>
    </source>
</evidence>
<dbReference type="SUPFAM" id="SSF55961">
    <property type="entry name" value="Bet v1-like"/>
    <property type="match status" value="1"/>
</dbReference>
<protein>
    <submittedName>
        <fullName evidence="2">Unannotated protein</fullName>
    </submittedName>
</protein>
<dbReference type="Pfam" id="PF03364">
    <property type="entry name" value="Polyketide_cyc"/>
    <property type="match status" value="1"/>
</dbReference>
<dbReference type="InterPro" id="IPR023393">
    <property type="entry name" value="START-like_dom_sf"/>
</dbReference>
<feature type="domain" description="Coenzyme Q-binding protein COQ10 START" evidence="1">
    <location>
        <begin position="12"/>
        <end position="135"/>
    </location>
</feature>
<organism evidence="2">
    <name type="scientific">freshwater metagenome</name>
    <dbReference type="NCBI Taxonomy" id="449393"/>
    <lineage>
        <taxon>unclassified sequences</taxon>
        <taxon>metagenomes</taxon>
        <taxon>ecological metagenomes</taxon>
    </lineage>
</organism>
<dbReference type="Gene3D" id="3.30.530.20">
    <property type="match status" value="1"/>
</dbReference>
<proteinExistence type="predicted"/>
<dbReference type="InterPro" id="IPR005031">
    <property type="entry name" value="COQ10_START"/>
</dbReference>